<dbReference type="OrthoDB" id="237405at2"/>
<name>A0A2S8FWC5_9BACT</name>
<evidence type="ECO:0000313" key="2">
    <source>
        <dbReference type="EMBL" id="PQO36134.1"/>
    </source>
</evidence>
<dbReference type="RefSeq" id="WP_105329423.1">
    <property type="nucleotide sequence ID" value="NZ_PUHY01000006.1"/>
</dbReference>
<comment type="caution">
    <text evidence="2">The sequence shown here is derived from an EMBL/GenBank/DDBJ whole genome shotgun (WGS) entry which is preliminary data.</text>
</comment>
<gene>
    <name evidence="2" type="ORF">C5Y83_09455</name>
</gene>
<feature type="signal peptide" evidence="1">
    <location>
        <begin position="1"/>
        <end position="23"/>
    </location>
</feature>
<reference evidence="2 3" key="1">
    <citation type="submission" date="2018-02" db="EMBL/GenBank/DDBJ databases">
        <title>Comparative genomes isolates from brazilian mangrove.</title>
        <authorList>
            <person name="Araujo J.E."/>
            <person name="Taketani R.G."/>
            <person name="Silva M.C.P."/>
            <person name="Loureco M.V."/>
            <person name="Andreote F.D."/>
        </authorList>
    </citation>
    <scope>NUCLEOTIDE SEQUENCE [LARGE SCALE GENOMIC DNA]</scope>
    <source>
        <strain evidence="2 3">Hex-1 MGV</strain>
    </source>
</reference>
<dbReference type="EMBL" id="PUHY01000006">
    <property type="protein sequence ID" value="PQO36134.1"/>
    <property type="molecule type" value="Genomic_DNA"/>
</dbReference>
<organism evidence="2 3">
    <name type="scientific">Blastopirellula marina</name>
    <dbReference type="NCBI Taxonomy" id="124"/>
    <lineage>
        <taxon>Bacteria</taxon>
        <taxon>Pseudomonadati</taxon>
        <taxon>Planctomycetota</taxon>
        <taxon>Planctomycetia</taxon>
        <taxon>Pirellulales</taxon>
        <taxon>Pirellulaceae</taxon>
        <taxon>Blastopirellula</taxon>
    </lineage>
</organism>
<dbReference type="AlphaFoldDB" id="A0A2S8FWC5"/>
<accession>A0A2S8FWC5</accession>
<evidence type="ECO:0000256" key="1">
    <source>
        <dbReference type="SAM" id="SignalP"/>
    </source>
</evidence>
<sequence length="354" mass="37582">MRRSSLVAAASFALLLCASSVYAIDLPGFSMGDVKLKSAGPLAFAPDNTLIVGDPKAAMVYAIQLGKETAAAPTKIEMTLPDDLQVADLAVSPDTGAIYLSVNEGGEGKIMRVDGDKLTPVALDKVSRASAQLTNAPEDKVVGEGRRRGNPRNESITDLAYVDNQVIVTGRTTGEASAGVHAIPYPFQEEGSATSIEIYHAAHGRYEDSAVARVFVPFTIDGKPHLLAGFTCTPLVKFPLGEVAKATSTYRGTTVAELGNRNQPLDMIVYEKDGDKFLLMANSARGVMKVSTDDIERNDGLTEPVRGGGVAGQKYESIDDWKGVVQLDKLNDTTAVIITKAEGQPTVLKTVELP</sequence>
<dbReference type="SUPFAM" id="SSF75011">
    <property type="entry name" value="3-carboxy-cis,cis-mucoante lactonizing enzyme"/>
    <property type="match status" value="1"/>
</dbReference>
<proteinExistence type="predicted"/>
<dbReference type="Proteomes" id="UP000238322">
    <property type="component" value="Unassembled WGS sequence"/>
</dbReference>
<keyword evidence="1" id="KW-0732">Signal</keyword>
<feature type="chain" id="PRO_5015616263" evidence="1">
    <location>
        <begin position="24"/>
        <end position="354"/>
    </location>
</feature>
<protein>
    <submittedName>
        <fullName evidence="2">Uncharacterized protein</fullName>
    </submittedName>
</protein>
<evidence type="ECO:0000313" key="3">
    <source>
        <dbReference type="Proteomes" id="UP000238322"/>
    </source>
</evidence>